<keyword evidence="1" id="KW-0812">Transmembrane</keyword>
<dbReference type="Proteomes" id="UP000199771">
    <property type="component" value="Unassembled WGS sequence"/>
</dbReference>
<evidence type="ECO:0000313" key="3">
    <source>
        <dbReference type="Proteomes" id="UP000199771"/>
    </source>
</evidence>
<keyword evidence="1" id="KW-0472">Membrane</keyword>
<dbReference type="EMBL" id="FOOC01000003">
    <property type="protein sequence ID" value="SFF39561.1"/>
    <property type="molecule type" value="Genomic_DNA"/>
</dbReference>
<dbReference type="RefSeq" id="WP_091532253.1">
    <property type="nucleotide sequence ID" value="NZ_FOOC01000003.1"/>
</dbReference>
<reference evidence="2 3" key="1">
    <citation type="submission" date="2016-10" db="EMBL/GenBank/DDBJ databases">
        <authorList>
            <person name="de Groot N.N."/>
        </authorList>
    </citation>
    <scope>NUCLEOTIDE SEQUENCE [LARGE SCALE GENOMIC DNA]</scope>
    <source>
        <strain evidence="2 3">DSM 23609</strain>
    </source>
</reference>
<keyword evidence="3" id="KW-1185">Reference proteome</keyword>
<organism evidence="2 3">
    <name type="scientific">Fontimonas thermophila</name>
    <dbReference type="NCBI Taxonomy" id="1076937"/>
    <lineage>
        <taxon>Bacteria</taxon>
        <taxon>Pseudomonadati</taxon>
        <taxon>Pseudomonadota</taxon>
        <taxon>Gammaproteobacteria</taxon>
        <taxon>Nevskiales</taxon>
        <taxon>Nevskiaceae</taxon>
        <taxon>Fontimonas</taxon>
    </lineage>
</organism>
<evidence type="ECO:0000313" key="2">
    <source>
        <dbReference type="EMBL" id="SFF39561.1"/>
    </source>
</evidence>
<evidence type="ECO:0000256" key="1">
    <source>
        <dbReference type="SAM" id="Phobius"/>
    </source>
</evidence>
<protein>
    <submittedName>
        <fullName evidence="2">Uncharacterized protein</fullName>
    </submittedName>
</protein>
<dbReference type="STRING" id="1076937.SAMN04488120_103185"/>
<dbReference type="AlphaFoldDB" id="A0A1I2IG84"/>
<sequence>MDIAPLALLVLFFIACILWWRERMRAQHLLREQHRRNAELMRTTERCESLARLHRSAEERERLYADGHAAIRAQLENLLASGPVAAQADLARTLLQHLDATAALIDDVPRTLSETLQAVRSEATRRLTTPAARLDWDCAENLPDLPLAPDQALRLLRRVRETLDELLEDQGQALCIRIDRTGAKLTFEITHENATHVPREAIVRFALPRADTGA</sequence>
<name>A0A1I2IG84_9GAMM</name>
<accession>A0A1I2IG84</accession>
<feature type="transmembrane region" description="Helical" evidence="1">
    <location>
        <begin position="6"/>
        <end position="21"/>
    </location>
</feature>
<keyword evidence="1" id="KW-1133">Transmembrane helix</keyword>
<proteinExistence type="predicted"/>
<gene>
    <name evidence="2" type="ORF">SAMN04488120_103185</name>
</gene>